<evidence type="ECO:0000259" key="9">
    <source>
        <dbReference type="PROSITE" id="PS50262"/>
    </source>
</evidence>
<feature type="transmembrane region" description="Helical" evidence="8">
    <location>
        <begin position="265"/>
        <end position="288"/>
    </location>
</feature>
<evidence type="ECO:0000256" key="1">
    <source>
        <dbReference type="ARBA" id="ARBA00004141"/>
    </source>
</evidence>
<dbReference type="Gene3D" id="1.20.1070.10">
    <property type="entry name" value="Rhodopsin 7-helix transmembrane proteins"/>
    <property type="match status" value="1"/>
</dbReference>
<dbReference type="InterPro" id="IPR017452">
    <property type="entry name" value="GPCR_Rhodpsn_7TM"/>
</dbReference>
<dbReference type="Pfam" id="PF00001">
    <property type="entry name" value="7tm_1"/>
    <property type="match status" value="1"/>
</dbReference>
<keyword evidence="5 8" id="KW-0472">Membrane</keyword>
<keyword evidence="7" id="KW-0807">Transducer</keyword>
<evidence type="ECO:0000256" key="2">
    <source>
        <dbReference type="ARBA" id="ARBA00022692"/>
    </source>
</evidence>
<protein>
    <recommendedName>
        <fullName evidence="9">G-protein coupled receptors family 1 profile domain-containing protein</fullName>
    </recommendedName>
</protein>
<evidence type="ECO:0000313" key="11">
    <source>
        <dbReference type="Proteomes" id="UP001159405"/>
    </source>
</evidence>
<gene>
    <name evidence="10" type="ORF">PLOB_00000314</name>
</gene>
<dbReference type="SUPFAM" id="SSF81321">
    <property type="entry name" value="Family A G protein-coupled receptor-like"/>
    <property type="match status" value="1"/>
</dbReference>
<name>A0ABN8MPB3_9CNID</name>
<dbReference type="InterPro" id="IPR000276">
    <property type="entry name" value="GPCR_Rhodpsn"/>
</dbReference>
<organism evidence="10 11">
    <name type="scientific">Porites lobata</name>
    <dbReference type="NCBI Taxonomy" id="104759"/>
    <lineage>
        <taxon>Eukaryota</taxon>
        <taxon>Metazoa</taxon>
        <taxon>Cnidaria</taxon>
        <taxon>Anthozoa</taxon>
        <taxon>Hexacorallia</taxon>
        <taxon>Scleractinia</taxon>
        <taxon>Fungiina</taxon>
        <taxon>Poritidae</taxon>
        <taxon>Porites</taxon>
    </lineage>
</organism>
<evidence type="ECO:0000313" key="10">
    <source>
        <dbReference type="EMBL" id="CAH3032790.1"/>
    </source>
</evidence>
<feature type="transmembrane region" description="Helical" evidence="8">
    <location>
        <begin position="76"/>
        <end position="104"/>
    </location>
</feature>
<comment type="subcellular location">
    <subcellularLocation>
        <location evidence="1">Membrane</location>
        <topology evidence="1">Multi-pass membrane protein</topology>
    </subcellularLocation>
</comment>
<feature type="transmembrane region" description="Helical" evidence="8">
    <location>
        <begin position="171"/>
        <end position="190"/>
    </location>
</feature>
<keyword evidence="4" id="KW-0297">G-protein coupled receptor</keyword>
<evidence type="ECO:0000256" key="7">
    <source>
        <dbReference type="ARBA" id="ARBA00023224"/>
    </source>
</evidence>
<keyword evidence="6" id="KW-0675">Receptor</keyword>
<feature type="transmembrane region" description="Helical" evidence="8">
    <location>
        <begin position="232"/>
        <end position="253"/>
    </location>
</feature>
<evidence type="ECO:0000256" key="4">
    <source>
        <dbReference type="ARBA" id="ARBA00023040"/>
    </source>
</evidence>
<feature type="domain" description="G-protein coupled receptors family 1 profile" evidence="9">
    <location>
        <begin position="24"/>
        <end position="285"/>
    </location>
</feature>
<comment type="caution">
    <text evidence="10">The sequence shown here is derived from an EMBL/GenBank/DDBJ whole genome shotgun (WGS) entry which is preliminary data.</text>
</comment>
<proteinExistence type="predicted"/>
<dbReference type="PANTHER" id="PTHR24238:SF57">
    <property type="entry name" value="G-PROTEIN COUPLED RECEPTOR 83"/>
    <property type="match status" value="1"/>
</dbReference>
<evidence type="ECO:0000256" key="8">
    <source>
        <dbReference type="SAM" id="Phobius"/>
    </source>
</evidence>
<dbReference type="Proteomes" id="UP001159405">
    <property type="component" value="Unassembled WGS sequence"/>
</dbReference>
<keyword evidence="2 8" id="KW-0812">Transmembrane</keyword>
<dbReference type="PANTHER" id="PTHR24238">
    <property type="entry name" value="G-PROTEIN COUPLED RECEPTOR"/>
    <property type="match status" value="1"/>
</dbReference>
<evidence type="ECO:0000256" key="5">
    <source>
        <dbReference type="ARBA" id="ARBA00023136"/>
    </source>
</evidence>
<dbReference type="PROSITE" id="PS50262">
    <property type="entry name" value="G_PROTEIN_RECEP_F1_2"/>
    <property type="match status" value="1"/>
</dbReference>
<feature type="transmembrane region" description="Helical" evidence="8">
    <location>
        <begin position="45"/>
        <end position="64"/>
    </location>
</feature>
<feature type="transmembrane region" description="Helical" evidence="8">
    <location>
        <begin position="125"/>
        <end position="145"/>
    </location>
</feature>
<accession>A0ABN8MPB3</accession>
<dbReference type="PRINTS" id="PR00237">
    <property type="entry name" value="GPCRRHODOPSN"/>
</dbReference>
<evidence type="ECO:0000256" key="6">
    <source>
        <dbReference type="ARBA" id="ARBA00023170"/>
    </source>
</evidence>
<feature type="transmembrane region" description="Helical" evidence="8">
    <location>
        <begin position="12"/>
        <end position="33"/>
    </location>
</feature>
<evidence type="ECO:0000256" key="3">
    <source>
        <dbReference type="ARBA" id="ARBA00022989"/>
    </source>
</evidence>
<sequence>MSYSSVDIFKAAFVGVIFALTLVGNSLVAWVLIKCRRYLLRNRPTYQFILNIVLSDLTVGLLTMPFEFVRELLGKWIFGTVLCKIVEFIEIAVSGTAVITHALISFDRYRSVARPYLPKLRARQIKRMITLSWLLPAFAASPYLYMFQIDEIDSKIICTPKAIPIPWLDKMYQAVTMSLILLLPFLIMCWHYSLVALTMWGISPTVAAENFSNSARRSVVYRNKKRVTRTSGLVAITFIVCWFPTFVLSFVRISSGTEHVHRGQLLQEVAMFGTFINEAINPVIYCAFDRNIKSQVRLRAFCTHNTDSVVTSNDDDHTRHTVETDHRRKSTILETLDLTKSSNRTIQI</sequence>
<keyword evidence="11" id="KW-1185">Reference proteome</keyword>
<dbReference type="EMBL" id="CALNXK010000001">
    <property type="protein sequence ID" value="CAH3032790.1"/>
    <property type="molecule type" value="Genomic_DNA"/>
</dbReference>
<keyword evidence="3 8" id="KW-1133">Transmembrane helix</keyword>
<reference evidence="10 11" key="1">
    <citation type="submission" date="2022-05" db="EMBL/GenBank/DDBJ databases">
        <authorList>
            <consortium name="Genoscope - CEA"/>
            <person name="William W."/>
        </authorList>
    </citation>
    <scope>NUCLEOTIDE SEQUENCE [LARGE SCALE GENOMIC DNA]</scope>
</reference>
<dbReference type="CDD" id="cd00637">
    <property type="entry name" value="7tm_classA_rhodopsin-like"/>
    <property type="match status" value="1"/>
</dbReference>